<feature type="compositionally biased region" description="Basic and acidic residues" evidence="4">
    <location>
        <begin position="108"/>
        <end position="126"/>
    </location>
</feature>
<dbReference type="GO" id="GO:0003677">
    <property type="term" value="F:DNA binding"/>
    <property type="evidence" value="ECO:0007669"/>
    <property type="project" value="UniProtKB-UniRule"/>
</dbReference>
<name>A0AAD8MZX0_9APIA</name>
<evidence type="ECO:0000256" key="1">
    <source>
        <dbReference type="ARBA" id="ARBA00004123"/>
    </source>
</evidence>
<evidence type="ECO:0000313" key="7">
    <source>
        <dbReference type="Proteomes" id="UP001237642"/>
    </source>
</evidence>
<evidence type="ECO:0000256" key="3">
    <source>
        <dbReference type="RuleBase" id="RU000682"/>
    </source>
</evidence>
<dbReference type="PROSITE" id="PS50071">
    <property type="entry name" value="HOMEOBOX_2"/>
    <property type="match status" value="1"/>
</dbReference>
<feature type="region of interest" description="Disordered" evidence="4">
    <location>
        <begin position="378"/>
        <end position="407"/>
    </location>
</feature>
<dbReference type="Proteomes" id="UP001237642">
    <property type="component" value="Unassembled WGS sequence"/>
</dbReference>
<evidence type="ECO:0000313" key="6">
    <source>
        <dbReference type="EMBL" id="KAK1391006.1"/>
    </source>
</evidence>
<dbReference type="InterPro" id="IPR001356">
    <property type="entry name" value="HD"/>
</dbReference>
<dbReference type="SMART" id="SM00389">
    <property type="entry name" value="HOX"/>
    <property type="match status" value="1"/>
</dbReference>
<evidence type="ECO:0000256" key="2">
    <source>
        <dbReference type="PROSITE-ProRule" id="PRU00108"/>
    </source>
</evidence>
<keyword evidence="2 3" id="KW-0371">Homeobox</keyword>
<dbReference type="PANTHER" id="PTHR47713">
    <property type="entry name" value="HOMEODOMAIN-LIKE SUPERFAMILY PROTEIN"/>
    <property type="match status" value="1"/>
</dbReference>
<feature type="region of interest" description="Disordered" evidence="4">
    <location>
        <begin position="467"/>
        <end position="526"/>
    </location>
</feature>
<gene>
    <name evidence="6" type="ORF">POM88_019184</name>
</gene>
<proteinExistence type="predicted"/>
<dbReference type="CDD" id="cd00086">
    <property type="entry name" value="homeodomain"/>
    <property type="match status" value="1"/>
</dbReference>
<dbReference type="Pfam" id="PF00046">
    <property type="entry name" value="Homeodomain"/>
    <property type="match status" value="1"/>
</dbReference>
<evidence type="ECO:0000259" key="5">
    <source>
        <dbReference type="PROSITE" id="PS50071"/>
    </source>
</evidence>
<protein>
    <submittedName>
        <fullName evidence="6">Homeobox-DDT domain protein</fullName>
    </submittedName>
</protein>
<organism evidence="6 7">
    <name type="scientific">Heracleum sosnowskyi</name>
    <dbReference type="NCBI Taxonomy" id="360622"/>
    <lineage>
        <taxon>Eukaryota</taxon>
        <taxon>Viridiplantae</taxon>
        <taxon>Streptophyta</taxon>
        <taxon>Embryophyta</taxon>
        <taxon>Tracheophyta</taxon>
        <taxon>Spermatophyta</taxon>
        <taxon>Magnoliopsida</taxon>
        <taxon>eudicotyledons</taxon>
        <taxon>Gunneridae</taxon>
        <taxon>Pentapetalae</taxon>
        <taxon>asterids</taxon>
        <taxon>campanulids</taxon>
        <taxon>Apiales</taxon>
        <taxon>Apiaceae</taxon>
        <taxon>Apioideae</taxon>
        <taxon>apioid superclade</taxon>
        <taxon>Tordylieae</taxon>
        <taxon>Tordyliinae</taxon>
        <taxon>Heracleum</taxon>
    </lineage>
</organism>
<accession>A0AAD8MZX0</accession>
<feature type="region of interest" description="Disordered" evidence="4">
    <location>
        <begin position="71"/>
        <end position="160"/>
    </location>
</feature>
<evidence type="ECO:0000256" key="4">
    <source>
        <dbReference type="SAM" id="MobiDB-lite"/>
    </source>
</evidence>
<feature type="DNA-binding region" description="Homeobox" evidence="2">
    <location>
        <begin position="16"/>
        <end position="75"/>
    </location>
</feature>
<comment type="subcellular location">
    <subcellularLocation>
        <location evidence="1 2 3">Nucleus</location>
    </subcellularLocation>
</comment>
<feature type="compositionally biased region" description="Low complexity" evidence="4">
    <location>
        <begin position="146"/>
        <end position="158"/>
    </location>
</feature>
<feature type="compositionally biased region" description="Acidic residues" evidence="4">
    <location>
        <begin position="1"/>
        <end position="12"/>
    </location>
</feature>
<feature type="region of interest" description="Disordered" evidence="4">
    <location>
        <begin position="1"/>
        <end position="26"/>
    </location>
</feature>
<dbReference type="InterPro" id="IPR009057">
    <property type="entry name" value="Homeodomain-like_sf"/>
</dbReference>
<feature type="domain" description="Homeobox" evidence="5">
    <location>
        <begin position="14"/>
        <end position="74"/>
    </location>
</feature>
<dbReference type="AlphaFoldDB" id="A0AAD8MZX0"/>
<keyword evidence="2 3" id="KW-0238">DNA-binding</keyword>
<keyword evidence="7" id="KW-1185">Reference proteome</keyword>
<feature type="compositionally biased region" description="Basic and acidic residues" evidence="4">
    <location>
        <begin position="472"/>
        <end position="483"/>
    </location>
</feature>
<reference evidence="6" key="1">
    <citation type="submission" date="2023-02" db="EMBL/GenBank/DDBJ databases">
        <title>Genome of toxic invasive species Heracleum sosnowskyi carries increased number of genes despite the absence of recent whole-genome duplications.</title>
        <authorList>
            <person name="Schelkunov M."/>
            <person name="Shtratnikova V."/>
            <person name="Makarenko M."/>
            <person name="Klepikova A."/>
            <person name="Omelchenko D."/>
            <person name="Novikova G."/>
            <person name="Obukhova E."/>
            <person name="Bogdanov V."/>
            <person name="Penin A."/>
            <person name="Logacheva M."/>
        </authorList>
    </citation>
    <scope>NUCLEOTIDE SEQUENCE</scope>
    <source>
        <strain evidence="6">Hsosn_3</strain>
        <tissue evidence="6">Leaf</tissue>
    </source>
</reference>
<dbReference type="SUPFAM" id="SSF46689">
    <property type="entry name" value="Homeodomain-like"/>
    <property type="match status" value="1"/>
</dbReference>
<comment type="caution">
    <text evidence="6">The sequence shown here is derived from an EMBL/GenBank/DDBJ whole genome shotgun (WGS) entry which is preliminary data.</text>
</comment>
<reference evidence="6" key="2">
    <citation type="submission" date="2023-05" db="EMBL/GenBank/DDBJ databases">
        <authorList>
            <person name="Schelkunov M.I."/>
        </authorList>
    </citation>
    <scope>NUCLEOTIDE SEQUENCE</scope>
    <source>
        <strain evidence="6">Hsosn_3</strain>
        <tissue evidence="6">Leaf</tissue>
    </source>
</reference>
<dbReference type="EMBL" id="JAUIZM010000004">
    <property type="protein sequence ID" value="KAK1391006.1"/>
    <property type="molecule type" value="Genomic_DNA"/>
</dbReference>
<sequence length="526" mass="59544">MEVDTFSDDNDGLPEKRPKRKVKTPSQIVGLERLYDEHKYPSESLKIQLAESLGLTEKQVSGWFCHRRLKDKKLKDDPNAHGKQDRSSGVIQDRGSGLRQDSCGSTKQGEHRNSEPREVESRRFTGEKVPSTRDVTCEPASHHIQNDSGTDNTSSGSSFDLQNKYFTRSPEPRGIVTANDINRKGSSKAVDMEGLKVRTKPSGYLKVKVQAEHVAITSVKRQLARHYKEDGPPLGIEFDPLPPGAFESSIRDAAEEPGLGCESIPFSSYNAMTCKQRHPGKGYEEYISRVTSRNSDLDKTNIQVMHKSNSRENYLNLQFENNPALSYERNSAGKMYSSMEMDEESAREALRDIRDNKEMRAKHHGRINEFDFSRRMKESASIDRVPTYSKRPDRRQSEPSDSGDVGEKFTIMKSSESHPSNFPVKHNNFFSLEERKASRRATKESDTHGKRRQFDDYYDPIEVSAFPANETRPVKRSREDLPKKGYAAKPLMDVAPPWNPPRRSLAEVVPSSFSEDETGETSTSGD</sequence>
<feature type="compositionally biased region" description="Basic and acidic residues" evidence="4">
    <location>
        <begin position="73"/>
        <end position="86"/>
    </location>
</feature>
<feature type="region of interest" description="Disordered" evidence="4">
    <location>
        <begin position="433"/>
        <end position="453"/>
    </location>
</feature>
<dbReference type="GO" id="GO:0005634">
    <property type="term" value="C:nucleus"/>
    <property type="evidence" value="ECO:0007669"/>
    <property type="project" value="UniProtKB-SubCell"/>
</dbReference>
<dbReference type="PANTHER" id="PTHR47713:SF2">
    <property type="entry name" value="HOMEODOMAIN-LIKE SUPERFAMILY PROTEIN"/>
    <property type="match status" value="1"/>
</dbReference>
<keyword evidence="2 3" id="KW-0539">Nucleus</keyword>
<dbReference type="Gene3D" id="1.10.10.60">
    <property type="entry name" value="Homeodomain-like"/>
    <property type="match status" value="1"/>
</dbReference>